<protein>
    <submittedName>
        <fullName evidence="2">Uncharacterized protein</fullName>
    </submittedName>
</protein>
<accession>A0ABN9T4X2</accession>
<dbReference type="EMBL" id="CAUYUJ010014347">
    <property type="protein sequence ID" value="CAK0840078.1"/>
    <property type="molecule type" value="Genomic_DNA"/>
</dbReference>
<evidence type="ECO:0000256" key="1">
    <source>
        <dbReference type="SAM" id="MobiDB-lite"/>
    </source>
</evidence>
<comment type="caution">
    <text evidence="2">The sequence shown here is derived from an EMBL/GenBank/DDBJ whole genome shotgun (WGS) entry which is preliminary data.</text>
</comment>
<reference evidence="2" key="1">
    <citation type="submission" date="2023-10" db="EMBL/GenBank/DDBJ databases">
        <authorList>
            <person name="Chen Y."/>
            <person name="Shah S."/>
            <person name="Dougan E. K."/>
            <person name="Thang M."/>
            <person name="Chan C."/>
        </authorList>
    </citation>
    <scope>NUCLEOTIDE SEQUENCE [LARGE SCALE GENOMIC DNA]</scope>
</reference>
<keyword evidence="3" id="KW-1185">Reference proteome</keyword>
<dbReference type="Proteomes" id="UP001189429">
    <property type="component" value="Unassembled WGS sequence"/>
</dbReference>
<feature type="compositionally biased region" description="Low complexity" evidence="1">
    <location>
        <begin position="26"/>
        <end position="37"/>
    </location>
</feature>
<evidence type="ECO:0000313" key="2">
    <source>
        <dbReference type="EMBL" id="CAK0840078.1"/>
    </source>
</evidence>
<sequence>MDQGVSQGAEEEEEEEEEEGEDGVVTTPLGGPDLGTGMPQPVPDIRVLGKLGPEGRRLSASRLPCCVQLSGFALPPASPEVAAVGDVHLQLLDSAVDKLPFGKPPVSENCRRTWTRQK</sequence>
<organism evidence="2 3">
    <name type="scientific">Prorocentrum cordatum</name>
    <dbReference type="NCBI Taxonomy" id="2364126"/>
    <lineage>
        <taxon>Eukaryota</taxon>
        <taxon>Sar</taxon>
        <taxon>Alveolata</taxon>
        <taxon>Dinophyceae</taxon>
        <taxon>Prorocentrales</taxon>
        <taxon>Prorocentraceae</taxon>
        <taxon>Prorocentrum</taxon>
    </lineage>
</organism>
<proteinExistence type="predicted"/>
<evidence type="ECO:0000313" key="3">
    <source>
        <dbReference type="Proteomes" id="UP001189429"/>
    </source>
</evidence>
<feature type="compositionally biased region" description="Acidic residues" evidence="1">
    <location>
        <begin position="9"/>
        <end position="22"/>
    </location>
</feature>
<feature type="region of interest" description="Disordered" evidence="1">
    <location>
        <begin position="1"/>
        <end position="49"/>
    </location>
</feature>
<gene>
    <name evidence="2" type="ORF">PCOR1329_LOCUS35589</name>
</gene>
<name>A0ABN9T4X2_9DINO</name>